<reference evidence="3" key="1">
    <citation type="submission" date="2023-07" db="EMBL/GenBank/DDBJ databases">
        <title>Fictibacillus sp. isolated from freshwater pond.</title>
        <authorList>
            <person name="Kirdat K."/>
            <person name="Bhat A."/>
            <person name="Mourya A."/>
            <person name="Yadav A."/>
        </authorList>
    </citation>
    <scope>NUCLEOTIDE SEQUENCE</scope>
    <source>
        <strain evidence="3">NE201</strain>
    </source>
</reference>
<name>A0ABT8HX19_9BACL</name>
<dbReference type="SUPFAM" id="SSF56563">
    <property type="entry name" value="Major capsid protein gp5"/>
    <property type="match status" value="1"/>
</dbReference>
<gene>
    <name evidence="3" type="ORF">QYB97_12610</name>
</gene>
<dbReference type="RefSeq" id="WP_301166366.1">
    <property type="nucleotide sequence ID" value="NZ_JAUHTR010000006.1"/>
</dbReference>
<dbReference type="NCBIfam" id="TIGR01554">
    <property type="entry name" value="major_cap_HK97"/>
    <property type="match status" value="1"/>
</dbReference>
<dbReference type="EMBL" id="JAUHTR010000006">
    <property type="protein sequence ID" value="MDN4525327.1"/>
    <property type="molecule type" value="Genomic_DNA"/>
</dbReference>
<evidence type="ECO:0000313" key="4">
    <source>
        <dbReference type="Proteomes" id="UP001172721"/>
    </source>
</evidence>
<dbReference type="InterPro" id="IPR024455">
    <property type="entry name" value="Phage_capsid"/>
</dbReference>
<proteinExistence type="predicted"/>
<keyword evidence="4" id="KW-1185">Reference proteome</keyword>
<sequence length="380" mass="41422">MTIKFNRTEAFKEAKSVLAKTMVEGASAEEQEKAFDNYLNVLKDEVVSAAVVKAQADMMDRSILQNRGQNVLTSEETAFFQNAIDKKGFDEESILPETTQVRVFEDLTSEHPLLTAIGLQDLGPLTRIITSDPEGAAVWGKLFGDIKGQVGASFSEETITQLKLTAFAVVPNDMFDLGPEWIERYVRTIIVEVISVGLEKAFVIGTGKDEPIGLIKDLDAAVTGGVYQDKASAGTLTFEPGRKTILELKNVVKKLSTDAKGKARKVAGKIVMVVNPFDSFDIQASATVQNSNGVYVTNLPFNPQIVESEFVPEGKIIFFIQGQYLAVIAGGYKLKKFDQTLAMEDATLYTIKQFANGKARDNNATAVYNLNIADLEPAGA</sequence>
<comment type="subcellular location">
    <subcellularLocation>
        <location evidence="1">Virion</location>
    </subcellularLocation>
</comment>
<dbReference type="InterPro" id="IPR054612">
    <property type="entry name" value="Phage_capsid-like_C"/>
</dbReference>
<evidence type="ECO:0000313" key="3">
    <source>
        <dbReference type="EMBL" id="MDN4525327.1"/>
    </source>
</evidence>
<dbReference type="Proteomes" id="UP001172721">
    <property type="component" value="Unassembled WGS sequence"/>
</dbReference>
<protein>
    <submittedName>
        <fullName evidence="3">Phage major capsid protein</fullName>
    </submittedName>
</protein>
<evidence type="ECO:0000256" key="1">
    <source>
        <dbReference type="ARBA" id="ARBA00004328"/>
    </source>
</evidence>
<feature type="domain" description="Phage capsid-like C-terminal" evidence="2">
    <location>
        <begin position="95"/>
        <end position="369"/>
    </location>
</feature>
<organism evidence="3 4">
    <name type="scientific">Fictibacillus fluitans</name>
    <dbReference type="NCBI Taxonomy" id="3058422"/>
    <lineage>
        <taxon>Bacteria</taxon>
        <taxon>Bacillati</taxon>
        <taxon>Bacillota</taxon>
        <taxon>Bacilli</taxon>
        <taxon>Bacillales</taxon>
        <taxon>Fictibacillaceae</taxon>
        <taxon>Fictibacillus</taxon>
    </lineage>
</organism>
<evidence type="ECO:0000259" key="2">
    <source>
        <dbReference type="Pfam" id="PF05065"/>
    </source>
</evidence>
<accession>A0ABT8HX19</accession>
<comment type="caution">
    <text evidence="3">The sequence shown here is derived from an EMBL/GenBank/DDBJ whole genome shotgun (WGS) entry which is preliminary data.</text>
</comment>
<dbReference type="Pfam" id="PF05065">
    <property type="entry name" value="Phage_capsid"/>
    <property type="match status" value="1"/>
</dbReference>